<feature type="transmembrane region" description="Helical" evidence="5">
    <location>
        <begin position="419"/>
        <end position="438"/>
    </location>
</feature>
<feature type="transmembrane region" description="Helical" evidence="5">
    <location>
        <begin position="444"/>
        <end position="462"/>
    </location>
</feature>
<comment type="subcellular location">
    <subcellularLocation>
        <location evidence="1">Membrane</location>
        <topology evidence="1">Multi-pass membrane protein</topology>
    </subcellularLocation>
</comment>
<feature type="transmembrane region" description="Helical" evidence="5">
    <location>
        <begin position="102"/>
        <end position="126"/>
    </location>
</feature>
<evidence type="ECO:0000256" key="4">
    <source>
        <dbReference type="ARBA" id="ARBA00023136"/>
    </source>
</evidence>
<dbReference type="Proteomes" id="UP000831607">
    <property type="component" value="Chromosome"/>
</dbReference>
<evidence type="ECO:0000313" key="6">
    <source>
        <dbReference type="EMBL" id="UOD50162.1"/>
    </source>
</evidence>
<dbReference type="PIRSF" id="PIRSF006060">
    <property type="entry name" value="AA_transporter"/>
    <property type="match status" value="1"/>
</dbReference>
<dbReference type="PANTHER" id="PTHR43243">
    <property type="entry name" value="INNER MEMBRANE TRANSPORTER YGJI-RELATED"/>
    <property type="match status" value="1"/>
</dbReference>
<proteinExistence type="predicted"/>
<evidence type="ECO:0000256" key="3">
    <source>
        <dbReference type="ARBA" id="ARBA00022989"/>
    </source>
</evidence>
<feature type="transmembrane region" description="Helical" evidence="5">
    <location>
        <begin position="313"/>
        <end position="340"/>
    </location>
</feature>
<feature type="transmembrane region" description="Helical" evidence="5">
    <location>
        <begin position="55"/>
        <end position="81"/>
    </location>
</feature>
<name>A0ABY4AIN7_9BURK</name>
<feature type="transmembrane region" description="Helical" evidence="5">
    <location>
        <begin position="160"/>
        <end position="182"/>
    </location>
</feature>
<gene>
    <name evidence="6" type="ORF">DHf2319_12085</name>
</gene>
<organism evidence="6 7">
    <name type="scientific">Orrella daihaiensis</name>
    <dbReference type="NCBI Taxonomy" id="2782176"/>
    <lineage>
        <taxon>Bacteria</taxon>
        <taxon>Pseudomonadati</taxon>
        <taxon>Pseudomonadota</taxon>
        <taxon>Betaproteobacteria</taxon>
        <taxon>Burkholderiales</taxon>
        <taxon>Alcaligenaceae</taxon>
        <taxon>Orrella</taxon>
    </lineage>
</organism>
<feature type="transmembrane region" description="Helical" evidence="5">
    <location>
        <begin position="194"/>
        <end position="216"/>
    </location>
</feature>
<keyword evidence="4 5" id="KW-0472">Membrane</keyword>
<feature type="transmembrane region" description="Helical" evidence="5">
    <location>
        <begin position="386"/>
        <end position="407"/>
    </location>
</feature>
<keyword evidence="7" id="KW-1185">Reference proteome</keyword>
<feature type="transmembrane region" description="Helical" evidence="5">
    <location>
        <begin position="361"/>
        <end position="380"/>
    </location>
</feature>
<feature type="transmembrane region" description="Helical" evidence="5">
    <location>
        <begin position="222"/>
        <end position="244"/>
    </location>
</feature>
<sequence>MFYRFFHKKPLPNPTSESAKQQLPRTISLTQLTLVGVGSTLGTGIFFAMAETVPIAGPAVIISFLLAAITGGLTALCYAEVSSALPVSGASYTFTYITMGEGAAVLVAACLLLEWGIAGAAVAVGWSTYLNQLIEMVTGSAIPEMWRTPPLLSDVEGLEFGGTGVVNLPAIAVVWLCTLLLLRGSQESARLNAWLTITKVSILLLFVAMSLTVFRIEHFAPFMPFGISGVSAAAAIIFFSFVGLDSVVNASEEAINPQKNIPRAICTALLIVTTVYVLVAVSGLGVQTYDQFVGVGGALPAILMRATESPATAIMLATGAVISIFSVTFLTLFGQARIYFAMARDGLLPKCLARTDPKTHCPKAGTLLAGLAITPLAGFFPSHVLWAMVSLGTLMVFIAVAISLILLRQRKHTPPEFRVPLYPATPIISIAACIYLIANLSGTVFTLFLLWLSLALLFYAAFGQRGAHKLAQHQGSMAT</sequence>
<dbReference type="Pfam" id="PF13520">
    <property type="entry name" value="AA_permease_2"/>
    <property type="match status" value="1"/>
</dbReference>
<evidence type="ECO:0000256" key="1">
    <source>
        <dbReference type="ARBA" id="ARBA00004141"/>
    </source>
</evidence>
<dbReference type="PANTHER" id="PTHR43243:SF24">
    <property type="entry name" value="CATIONIC AMINO ACID TRANSPORT INTEGRAL MEMBRANE PROTEIN ROCE-RELATED"/>
    <property type="match status" value="1"/>
</dbReference>
<feature type="transmembrane region" description="Helical" evidence="5">
    <location>
        <begin position="29"/>
        <end position="49"/>
    </location>
</feature>
<accession>A0ABY4AIN7</accession>
<keyword evidence="3 5" id="KW-1133">Transmembrane helix</keyword>
<reference evidence="6 7" key="1">
    <citation type="submission" date="2020-11" db="EMBL/GenBank/DDBJ databases">
        <title>Algicoccus daihaiensis sp.nov., isolated from Daihai Lake in Inner Mongolia.</title>
        <authorList>
            <person name="Kai J."/>
        </authorList>
    </citation>
    <scope>NUCLEOTIDE SEQUENCE [LARGE SCALE GENOMIC DNA]</scope>
    <source>
        <strain evidence="7">f23</strain>
    </source>
</reference>
<dbReference type="Gene3D" id="1.20.1740.10">
    <property type="entry name" value="Amino acid/polyamine transporter I"/>
    <property type="match status" value="1"/>
</dbReference>
<dbReference type="RefSeq" id="WP_243478560.1">
    <property type="nucleotide sequence ID" value="NZ_CP063982.1"/>
</dbReference>
<feature type="transmembrane region" description="Helical" evidence="5">
    <location>
        <begin position="265"/>
        <end position="286"/>
    </location>
</feature>
<evidence type="ECO:0000256" key="5">
    <source>
        <dbReference type="SAM" id="Phobius"/>
    </source>
</evidence>
<protein>
    <submittedName>
        <fullName evidence="6">Amino acid permease</fullName>
    </submittedName>
</protein>
<keyword evidence="2 5" id="KW-0812">Transmembrane</keyword>
<evidence type="ECO:0000313" key="7">
    <source>
        <dbReference type="Proteomes" id="UP000831607"/>
    </source>
</evidence>
<dbReference type="EMBL" id="CP063982">
    <property type="protein sequence ID" value="UOD50162.1"/>
    <property type="molecule type" value="Genomic_DNA"/>
</dbReference>
<evidence type="ECO:0000256" key="2">
    <source>
        <dbReference type="ARBA" id="ARBA00022692"/>
    </source>
</evidence>
<dbReference type="InterPro" id="IPR002293">
    <property type="entry name" value="AA/rel_permease1"/>
</dbReference>